<dbReference type="HAMAP" id="MF_01527_B">
    <property type="entry name" value="GTP_cyclohydrol_B"/>
    <property type="match status" value="1"/>
</dbReference>
<dbReference type="OrthoDB" id="9774824at2"/>
<dbReference type="Gene3D" id="3.10.270.10">
    <property type="entry name" value="Urate Oxidase"/>
    <property type="match status" value="1"/>
</dbReference>
<reference evidence="4" key="1">
    <citation type="submission" date="2015-11" db="EMBL/GenBank/DDBJ databases">
        <authorList>
            <person name="Seth-Smith H.M.B."/>
        </authorList>
    </citation>
    <scope>NUCLEOTIDE SEQUENCE [LARGE SCALE GENOMIC DNA]</scope>
    <source>
        <strain evidence="4">2013Ark11</strain>
    </source>
</reference>
<evidence type="ECO:0000313" key="3">
    <source>
        <dbReference type="EMBL" id="CUT16907.1"/>
    </source>
</evidence>
<gene>
    <name evidence="2 3" type="primary">folE2</name>
    <name evidence="3" type="ORF">Ark11_0047</name>
</gene>
<protein>
    <recommendedName>
        <fullName evidence="2">GTP cyclohydrolase FolE2</fullName>
        <ecNumber evidence="2">3.5.4.16</ecNumber>
    </recommendedName>
</protein>
<dbReference type="RefSeq" id="WP_092342434.1">
    <property type="nucleotide sequence ID" value="NZ_FLSL01000084.1"/>
</dbReference>
<dbReference type="GO" id="GO:0046654">
    <property type="term" value="P:tetrahydrofolate biosynthetic process"/>
    <property type="evidence" value="ECO:0007669"/>
    <property type="project" value="UniProtKB-UniRule"/>
</dbReference>
<dbReference type="UniPathway" id="UPA00848">
    <property type="reaction ID" value="UER00151"/>
</dbReference>
<dbReference type="AlphaFoldDB" id="A0A0S4M0W1"/>
<dbReference type="PANTHER" id="PTHR36445">
    <property type="entry name" value="GTP CYCLOHYDROLASE MPTA"/>
    <property type="match status" value="1"/>
</dbReference>
<evidence type="ECO:0000256" key="2">
    <source>
        <dbReference type="HAMAP-Rule" id="MF_01527"/>
    </source>
</evidence>
<dbReference type="NCBIfam" id="NF010200">
    <property type="entry name" value="PRK13674.1-1"/>
    <property type="match status" value="1"/>
</dbReference>
<dbReference type="InterPro" id="IPR022838">
    <property type="entry name" value="GTP_cyclohydrolase_FolE2"/>
</dbReference>
<comment type="catalytic activity">
    <reaction evidence="2">
        <text>GTP + H2O = 7,8-dihydroneopterin 3'-triphosphate + formate + H(+)</text>
        <dbReference type="Rhea" id="RHEA:17473"/>
        <dbReference type="ChEBI" id="CHEBI:15377"/>
        <dbReference type="ChEBI" id="CHEBI:15378"/>
        <dbReference type="ChEBI" id="CHEBI:15740"/>
        <dbReference type="ChEBI" id="CHEBI:37565"/>
        <dbReference type="ChEBI" id="CHEBI:58462"/>
        <dbReference type="EC" id="3.5.4.16"/>
    </reaction>
</comment>
<organism evidence="3 4">
    <name type="scientific">Candidatus Ichthyocystis hellenicum</name>
    <dbReference type="NCBI Taxonomy" id="1561003"/>
    <lineage>
        <taxon>Bacteria</taxon>
        <taxon>Pseudomonadati</taxon>
        <taxon>Pseudomonadota</taxon>
        <taxon>Betaproteobacteria</taxon>
        <taxon>Burkholderiales</taxon>
        <taxon>Candidatus Ichthyocystis</taxon>
    </lineage>
</organism>
<dbReference type="Proteomes" id="UP000198651">
    <property type="component" value="Chromosome I"/>
</dbReference>
<comment type="similarity">
    <text evidence="2">Belongs to the GTP cyclohydrolase IV family.</text>
</comment>
<dbReference type="PANTHER" id="PTHR36445:SF1">
    <property type="entry name" value="GTP CYCLOHYDROLASE MPTA"/>
    <property type="match status" value="1"/>
</dbReference>
<dbReference type="GO" id="GO:0003934">
    <property type="term" value="F:GTP cyclohydrolase I activity"/>
    <property type="evidence" value="ECO:0007669"/>
    <property type="project" value="UniProtKB-UniRule"/>
</dbReference>
<sequence length="278" mass="32083">MSSQIFEKMPDVMDKIDSRRLDIQRVGVRSVRRPISFEDRKGIIVPTIGNFGTYVRLDNRKRGTHMSRFIQLLEEIEEPLSVESFIPLVKSMIKRLESVEGVITVDFPFFLVKKAPITAIAGHMDYDVGLTGFVNKQGSRVQLTLRVPVSTLCPCSREISEYGAHNQRSSVRLTIQTNLHIWITDLIELIEKSASCDLFSVLKRPDEKFVTEYAYDNPKFVEDIVRDIARILTRDPRILFFEVESENFESIHNHSAYAYLRHGIPFKPLEESFTPHNH</sequence>
<dbReference type="EC" id="3.5.4.16" evidence="2"/>
<accession>A0A0S4M0W1</accession>
<name>A0A0S4M0W1_9BURK</name>
<evidence type="ECO:0000256" key="1">
    <source>
        <dbReference type="ARBA" id="ARBA00022801"/>
    </source>
</evidence>
<dbReference type="InterPro" id="IPR003801">
    <property type="entry name" value="GTP_cyclohydrolase_FolE2/MptA"/>
</dbReference>
<proteinExistence type="inferred from homology"/>
<comment type="pathway">
    <text evidence="2">Cofactor biosynthesis; 7,8-dihydroneopterin triphosphate biosynthesis; 7,8-dihydroneopterin triphosphate from GTP: step 1/1.</text>
</comment>
<comment type="function">
    <text evidence="2">Converts GTP to 7,8-dihydroneopterin triphosphate.</text>
</comment>
<dbReference type="Pfam" id="PF02649">
    <property type="entry name" value="GCHY-1"/>
    <property type="match status" value="1"/>
</dbReference>
<dbReference type="PATRIC" id="fig|1561003.3.peg.45"/>
<keyword evidence="1 2" id="KW-0378">Hydrolase</keyword>
<dbReference type="EMBL" id="LN906597">
    <property type="protein sequence ID" value="CUT16907.1"/>
    <property type="molecule type" value="Genomic_DNA"/>
</dbReference>
<feature type="site" description="May be catalytically important" evidence="2">
    <location>
        <position position="153"/>
    </location>
</feature>
<dbReference type="STRING" id="1561003.Ark11_0047"/>
<keyword evidence="4" id="KW-1185">Reference proteome</keyword>
<evidence type="ECO:0000313" key="4">
    <source>
        <dbReference type="Proteomes" id="UP000198651"/>
    </source>
</evidence>